<gene>
    <name evidence="4" type="ORF">H9854_04835</name>
</gene>
<dbReference type="PANTHER" id="PTHR43639:SF1">
    <property type="entry name" value="SHORT-CHAIN DEHYDROGENASE_REDUCTASE FAMILY PROTEIN"/>
    <property type="match status" value="1"/>
</dbReference>
<evidence type="ECO:0000256" key="1">
    <source>
        <dbReference type="ARBA" id="ARBA00006484"/>
    </source>
</evidence>
<organism evidence="4 5">
    <name type="scientific">Candidatus Halomonas stercoripullorum</name>
    <dbReference type="NCBI Taxonomy" id="2838617"/>
    <lineage>
        <taxon>Bacteria</taxon>
        <taxon>Pseudomonadati</taxon>
        <taxon>Pseudomonadota</taxon>
        <taxon>Gammaproteobacteria</taxon>
        <taxon>Oceanospirillales</taxon>
        <taxon>Halomonadaceae</taxon>
        <taxon>Halomonas</taxon>
    </lineage>
</organism>
<dbReference type="GO" id="GO:0016491">
    <property type="term" value="F:oxidoreductase activity"/>
    <property type="evidence" value="ECO:0007669"/>
    <property type="project" value="UniProtKB-KW"/>
</dbReference>
<dbReference type="PRINTS" id="PR00080">
    <property type="entry name" value="SDRFAMILY"/>
</dbReference>
<dbReference type="PANTHER" id="PTHR43639">
    <property type="entry name" value="OXIDOREDUCTASE, SHORT-CHAIN DEHYDROGENASE/REDUCTASE FAMILY (AFU_ORTHOLOGUE AFUA_5G02870)"/>
    <property type="match status" value="1"/>
</dbReference>
<dbReference type="InterPro" id="IPR020904">
    <property type="entry name" value="Sc_DH/Rdtase_CS"/>
</dbReference>
<evidence type="ECO:0000256" key="2">
    <source>
        <dbReference type="ARBA" id="ARBA00023002"/>
    </source>
</evidence>
<dbReference type="Proteomes" id="UP000824248">
    <property type="component" value="Unassembled WGS sequence"/>
</dbReference>
<reference evidence="4" key="2">
    <citation type="submission" date="2021-04" db="EMBL/GenBank/DDBJ databases">
        <authorList>
            <person name="Gilroy R."/>
        </authorList>
    </citation>
    <scope>NUCLEOTIDE SEQUENCE</scope>
    <source>
        <strain evidence="4">1193</strain>
    </source>
</reference>
<comment type="caution">
    <text evidence="4">The sequence shown here is derived from an EMBL/GenBank/DDBJ whole genome shotgun (WGS) entry which is preliminary data.</text>
</comment>
<dbReference type="Gene3D" id="3.40.50.720">
    <property type="entry name" value="NAD(P)-binding Rossmann-like Domain"/>
    <property type="match status" value="1"/>
</dbReference>
<evidence type="ECO:0000313" key="4">
    <source>
        <dbReference type="EMBL" id="HIX61541.1"/>
    </source>
</evidence>
<accession>A0A9D2B5S4</accession>
<dbReference type="AlphaFoldDB" id="A0A9D2B5S4"/>
<proteinExistence type="inferred from homology"/>
<evidence type="ECO:0000256" key="3">
    <source>
        <dbReference type="RuleBase" id="RU000363"/>
    </source>
</evidence>
<dbReference type="EMBL" id="DXFC01000142">
    <property type="protein sequence ID" value="HIX61541.1"/>
    <property type="molecule type" value="Genomic_DNA"/>
</dbReference>
<dbReference type="InterPro" id="IPR002347">
    <property type="entry name" value="SDR_fam"/>
</dbReference>
<dbReference type="PRINTS" id="PR00081">
    <property type="entry name" value="GDHRDH"/>
</dbReference>
<dbReference type="PROSITE" id="PS00061">
    <property type="entry name" value="ADH_SHORT"/>
    <property type="match status" value="1"/>
</dbReference>
<dbReference type="SUPFAM" id="SSF51735">
    <property type="entry name" value="NAD(P)-binding Rossmann-fold domains"/>
    <property type="match status" value="1"/>
</dbReference>
<reference evidence="4" key="1">
    <citation type="journal article" date="2021" name="PeerJ">
        <title>Extensive microbial diversity within the chicken gut microbiome revealed by metagenomics and culture.</title>
        <authorList>
            <person name="Gilroy R."/>
            <person name="Ravi A."/>
            <person name="Getino M."/>
            <person name="Pursley I."/>
            <person name="Horton D.L."/>
            <person name="Alikhan N.F."/>
            <person name="Baker D."/>
            <person name="Gharbi K."/>
            <person name="Hall N."/>
            <person name="Watson M."/>
            <person name="Adriaenssens E.M."/>
            <person name="Foster-Nyarko E."/>
            <person name="Jarju S."/>
            <person name="Secka A."/>
            <person name="Antonio M."/>
            <person name="Oren A."/>
            <person name="Chaudhuri R.R."/>
            <person name="La Ragione R."/>
            <person name="Hildebrand F."/>
            <person name="Pallen M.J."/>
        </authorList>
    </citation>
    <scope>NUCLEOTIDE SEQUENCE</scope>
    <source>
        <strain evidence="4">1193</strain>
    </source>
</reference>
<comment type="similarity">
    <text evidence="1 3">Belongs to the short-chain dehydrogenases/reductases (SDR) family.</text>
</comment>
<protein>
    <submittedName>
        <fullName evidence="4">SDR family NAD(P)-dependent oxidoreductase</fullName>
    </submittedName>
</protein>
<evidence type="ECO:0000313" key="5">
    <source>
        <dbReference type="Proteomes" id="UP000824248"/>
    </source>
</evidence>
<name>A0A9D2B5S4_9GAMM</name>
<sequence length="248" mass="25986">MESSAVSPVPAPVAVVTGASRRLGFEIGKALLARGWRLYALHRSETDELAQLGDAGARCLAVDLADIASVARAIEVILAETEQVALLVNNASEFTPDATDAVALARQANRLFQIHATAPMQLMSGLAGALQRGGLSGSPALIVNLTDIFVEKPNPAFAAYCASKAALSNLTLSYARSLAPHVRVNAIMPGPIQFLPDHTEQQRASVLAETPLAREGGFGSVVLQLLALLDNDFMTGALIPVDGGRRLA</sequence>
<dbReference type="Pfam" id="PF00106">
    <property type="entry name" value="adh_short"/>
    <property type="match status" value="1"/>
</dbReference>
<keyword evidence="2" id="KW-0560">Oxidoreductase</keyword>
<dbReference type="InterPro" id="IPR036291">
    <property type="entry name" value="NAD(P)-bd_dom_sf"/>
</dbReference>